<reference evidence="2" key="1">
    <citation type="submission" date="2020-03" db="EMBL/GenBank/DDBJ databases">
        <title>Site-based positive gene gene selection in Geosmithia morbida across the United States reveals a broad range of putative effectors and factors for local host and environmental adapation.</title>
        <authorList>
            <person name="Onufrak A."/>
            <person name="Murdoch R.W."/>
            <person name="Gazis R."/>
            <person name="Huff M."/>
            <person name="Staton M."/>
            <person name="Klingeman W."/>
            <person name="Hadziabdic D."/>
        </authorList>
    </citation>
    <scope>NUCLEOTIDE SEQUENCE</scope>
    <source>
        <strain evidence="2">1262</strain>
    </source>
</reference>
<keyword evidence="1" id="KW-0472">Membrane</keyword>
<dbReference type="PANTHER" id="PTHR37019:SF1">
    <property type="entry name" value="EXPERA DOMAIN-CONTAINING PROTEIN"/>
    <property type="match status" value="1"/>
</dbReference>
<feature type="transmembrane region" description="Helical" evidence="1">
    <location>
        <begin position="98"/>
        <end position="116"/>
    </location>
</feature>
<proteinExistence type="predicted"/>
<comment type="caution">
    <text evidence="2">The sequence shown here is derived from an EMBL/GenBank/DDBJ whole genome shotgun (WGS) entry which is preliminary data.</text>
</comment>
<name>A0A9P4YPC7_9HYPO</name>
<dbReference type="RefSeq" id="XP_035318242.1">
    <property type="nucleotide sequence ID" value="XM_035466473.1"/>
</dbReference>
<feature type="transmembrane region" description="Helical" evidence="1">
    <location>
        <begin position="163"/>
        <end position="185"/>
    </location>
</feature>
<evidence type="ECO:0000313" key="2">
    <source>
        <dbReference type="EMBL" id="KAF4119590.1"/>
    </source>
</evidence>
<keyword evidence="1" id="KW-0812">Transmembrane</keyword>
<dbReference type="OrthoDB" id="3587182at2759"/>
<dbReference type="Proteomes" id="UP000749293">
    <property type="component" value="Unassembled WGS sequence"/>
</dbReference>
<keyword evidence="3" id="KW-1185">Reference proteome</keyword>
<feature type="transmembrane region" description="Helical" evidence="1">
    <location>
        <begin position="123"/>
        <end position="143"/>
    </location>
</feature>
<dbReference type="PANTHER" id="PTHR37019">
    <property type="entry name" value="CHROMOSOME 1, WHOLE GENOME SHOTGUN SEQUENCE"/>
    <property type="match status" value="1"/>
</dbReference>
<dbReference type="AlphaFoldDB" id="A0A9P4YPC7"/>
<gene>
    <name evidence="2" type="ORF">GMORB2_4499</name>
</gene>
<evidence type="ECO:0000313" key="3">
    <source>
        <dbReference type="Proteomes" id="UP000749293"/>
    </source>
</evidence>
<accession>A0A9P4YPC7</accession>
<dbReference type="GeneID" id="55970727"/>
<sequence length="193" mass="20138">MAVFNPSTCALNGAYLLLCHPSQFLDAVSPHNPLITSPTISVSAPVYNGTLTGTGGSSSGGMHDSNNHVLASATVGEGGGGGGGGGGDLIHIRILTDMLAIFHIVFVFNLVVVLRLRSRDHRLWRVMCMGMLLSDALHIAASVREFGGLDASLALGAWRLEDWLNFGLLGSMAVMRACVVLGVGLRVGGDKLN</sequence>
<keyword evidence="1" id="KW-1133">Transmembrane helix</keyword>
<protein>
    <submittedName>
        <fullName evidence="2">Uncharacterized protein</fullName>
    </submittedName>
</protein>
<organism evidence="2 3">
    <name type="scientific">Geosmithia morbida</name>
    <dbReference type="NCBI Taxonomy" id="1094350"/>
    <lineage>
        <taxon>Eukaryota</taxon>
        <taxon>Fungi</taxon>
        <taxon>Dikarya</taxon>
        <taxon>Ascomycota</taxon>
        <taxon>Pezizomycotina</taxon>
        <taxon>Sordariomycetes</taxon>
        <taxon>Hypocreomycetidae</taxon>
        <taxon>Hypocreales</taxon>
        <taxon>Bionectriaceae</taxon>
        <taxon>Geosmithia</taxon>
    </lineage>
</organism>
<evidence type="ECO:0000256" key="1">
    <source>
        <dbReference type="SAM" id="Phobius"/>
    </source>
</evidence>
<dbReference type="EMBL" id="JAANYQ010000022">
    <property type="protein sequence ID" value="KAF4119590.1"/>
    <property type="molecule type" value="Genomic_DNA"/>
</dbReference>